<evidence type="ECO:0000256" key="1">
    <source>
        <dbReference type="ARBA" id="ARBA00004141"/>
    </source>
</evidence>
<gene>
    <name evidence="8" type="ORF">KP509_29G059300</name>
</gene>
<feature type="transmembrane region" description="Helical" evidence="7">
    <location>
        <begin position="255"/>
        <end position="277"/>
    </location>
</feature>
<accession>A0A8T2R7D2</accession>
<protein>
    <submittedName>
        <fullName evidence="8">Uncharacterized protein</fullName>
    </submittedName>
</protein>
<evidence type="ECO:0000313" key="8">
    <source>
        <dbReference type="EMBL" id="KAH7292249.1"/>
    </source>
</evidence>
<dbReference type="InterPro" id="IPR018499">
    <property type="entry name" value="Tetraspanin/Peripherin"/>
</dbReference>
<feature type="transmembrane region" description="Helical" evidence="7">
    <location>
        <begin position="67"/>
        <end position="87"/>
    </location>
</feature>
<reference evidence="8" key="1">
    <citation type="submission" date="2021-08" db="EMBL/GenBank/DDBJ databases">
        <title>WGS assembly of Ceratopteris richardii.</title>
        <authorList>
            <person name="Marchant D.B."/>
            <person name="Chen G."/>
            <person name="Jenkins J."/>
            <person name="Shu S."/>
            <person name="Leebens-Mack J."/>
            <person name="Grimwood J."/>
            <person name="Schmutz J."/>
            <person name="Soltis P."/>
            <person name="Soltis D."/>
            <person name="Chen Z.-H."/>
        </authorList>
    </citation>
    <scope>NUCLEOTIDE SEQUENCE</scope>
    <source>
        <strain evidence="8">Whitten #5841</strain>
        <tissue evidence="8">Leaf</tissue>
    </source>
</reference>
<dbReference type="Proteomes" id="UP000825935">
    <property type="component" value="Chromosome 29"/>
</dbReference>
<evidence type="ECO:0000256" key="4">
    <source>
        <dbReference type="ARBA" id="ARBA00022989"/>
    </source>
</evidence>
<evidence type="ECO:0000256" key="2">
    <source>
        <dbReference type="ARBA" id="ARBA00006840"/>
    </source>
</evidence>
<comment type="subcellular location">
    <subcellularLocation>
        <location evidence="1">Membrane</location>
        <topology evidence="1">Multi-pass membrane protein</topology>
    </subcellularLocation>
</comment>
<evidence type="ECO:0000256" key="3">
    <source>
        <dbReference type="ARBA" id="ARBA00022692"/>
    </source>
</evidence>
<dbReference type="InterPro" id="IPR044991">
    <property type="entry name" value="TET_plant"/>
</dbReference>
<keyword evidence="5 7" id="KW-0472">Membrane</keyword>
<dbReference type="PRINTS" id="PR00259">
    <property type="entry name" value="TMFOUR"/>
</dbReference>
<evidence type="ECO:0000256" key="5">
    <source>
        <dbReference type="ARBA" id="ARBA00023136"/>
    </source>
</evidence>
<dbReference type="EMBL" id="CM035434">
    <property type="protein sequence ID" value="KAH7292249.1"/>
    <property type="molecule type" value="Genomic_DNA"/>
</dbReference>
<dbReference type="OrthoDB" id="1921557at2759"/>
<comment type="caution">
    <text evidence="8">The sequence shown here is derived from an EMBL/GenBank/DDBJ whole genome shotgun (WGS) entry which is preliminary data.</text>
</comment>
<feature type="transmembrane region" description="Helical" evidence="7">
    <location>
        <begin position="93"/>
        <end position="119"/>
    </location>
</feature>
<dbReference type="PANTHER" id="PTHR32191">
    <property type="entry name" value="TETRASPANIN-8-RELATED"/>
    <property type="match status" value="1"/>
</dbReference>
<dbReference type="OMA" id="SHAHTWR"/>
<evidence type="ECO:0000256" key="6">
    <source>
        <dbReference type="SAM" id="MobiDB-lite"/>
    </source>
</evidence>
<sequence length="301" mass="33664">MRSSGRYEPSVGHRNPYAPTHQHSMRSSILPLALVNAAILLLSIPVLVTGIWLAVRHPSGCVSFFQWPLIVLAAVMMVVSLVGLVGAAKRRALLLWVYLCFMTVLILLLLAFIIFAFVVTRRGGSGHGVWAGNFKEYELHECSPWFRHRLSHAHTWRRIRACLVNDHVCSDMNDKYPTQSTMFQSKLSYIESGCCKPPTECCFSFVNATNWVNPTAAGAAADCGRWSNDPQQLCFDCDSCKAALIRRVGEDWRKAAKVALAALAVMVVVYVLAWFAFLQALAHKSLYTTAQSFNMQRPQRL</sequence>
<comment type="similarity">
    <text evidence="2">Belongs to the tetraspanin (TM4SF) family.</text>
</comment>
<proteinExistence type="inferred from homology"/>
<evidence type="ECO:0000313" key="9">
    <source>
        <dbReference type="Proteomes" id="UP000825935"/>
    </source>
</evidence>
<dbReference type="Pfam" id="PF00335">
    <property type="entry name" value="Tetraspanin"/>
    <property type="match status" value="1"/>
</dbReference>
<keyword evidence="3 7" id="KW-0812">Transmembrane</keyword>
<feature type="region of interest" description="Disordered" evidence="6">
    <location>
        <begin position="1"/>
        <end position="20"/>
    </location>
</feature>
<dbReference type="GO" id="GO:0016020">
    <property type="term" value="C:membrane"/>
    <property type="evidence" value="ECO:0007669"/>
    <property type="project" value="UniProtKB-SubCell"/>
</dbReference>
<evidence type="ECO:0000256" key="7">
    <source>
        <dbReference type="SAM" id="Phobius"/>
    </source>
</evidence>
<dbReference type="GO" id="GO:0009734">
    <property type="term" value="P:auxin-activated signaling pathway"/>
    <property type="evidence" value="ECO:0007669"/>
    <property type="project" value="InterPro"/>
</dbReference>
<dbReference type="AlphaFoldDB" id="A0A8T2R7D2"/>
<keyword evidence="4 7" id="KW-1133">Transmembrane helix</keyword>
<keyword evidence="9" id="KW-1185">Reference proteome</keyword>
<organism evidence="8 9">
    <name type="scientific">Ceratopteris richardii</name>
    <name type="common">Triangle waterfern</name>
    <dbReference type="NCBI Taxonomy" id="49495"/>
    <lineage>
        <taxon>Eukaryota</taxon>
        <taxon>Viridiplantae</taxon>
        <taxon>Streptophyta</taxon>
        <taxon>Embryophyta</taxon>
        <taxon>Tracheophyta</taxon>
        <taxon>Polypodiopsida</taxon>
        <taxon>Polypodiidae</taxon>
        <taxon>Polypodiales</taxon>
        <taxon>Pteridineae</taxon>
        <taxon>Pteridaceae</taxon>
        <taxon>Parkerioideae</taxon>
        <taxon>Ceratopteris</taxon>
    </lineage>
</organism>
<name>A0A8T2R7D2_CERRI</name>
<feature type="transmembrane region" description="Helical" evidence="7">
    <location>
        <begin position="29"/>
        <end position="55"/>
    </location>
</feature>